<feature type="domain" description="Ig-like" evidence="21">
    <location>
        <begin position="244"/>
        <end position="361"/>
    </location>
</feature>
<dbReference type="GO" id="GO:0004714">
    <property type="term" value="F:transmembrane receptor protein tyrosine kinase activity"/>
    <property type="evidence" value="ECO:0007669"/>
    <property type="project" value="UniProtKB-EC"/>
</dbReference>
<keyword evidence="6 20" id="KW-0732">Signal</keyword>
<keyword evidence="11 19" id="KW-1133">Transmembrane helix</keyword>
<dbReference type="FunFam" id="2.60.40.10:FF:000032">
    <property type="entry name" value="palladin isoform X1"/>
    <property type="match status" value="1"/>
</dbReference>
<evidence type="ECO:0000256" key="20">
    <source>
        <dbReference type="SAM" id="SignalP"/>
    </source>
</evidence>
<evidence type="ECO:0000256" key="6">
    <source>
        <dbReference type="ARBA" id="ARBA00022729"/>
    </source>
</evidence>
<dbReference type="GO" id="GO:0005524">
    <property type="term" value="F:ATP binding"/>
    <property type="evidence" value="ECO:0007669"/>
    <property type="project" value="UniProtKB-KW"/>
</dbReference>
<keyword evidence="4" id="KW-0808">Transferase</keyword>
<dbReference type="InterPro" id="IPR003599">
    <property type="entry name" value="Ig_sub"/>
</dbReference>
<organism evidence="22 23">
    <name type="scientific">Pocillopora meandrina</name>
    <dbReference type="NCBI Taxonomy" id="46732"/>
    <lineage>
        <taxon>Eukaryota</taxon>
        <taxon>Metazoa</taxon>
        <taxon>Cnidaria</taxon>
        <taxon>Anthozoa</taxon>
        <taxon>Hexacorallia</taxon>
        <taxon>Scleractinia</taxon>
        <taxon>Astrocoeniina</taxon>
        <taxon>Pocilloporidae</taxon>
        <taxon>Pocillopora</taxon>
    </lineage>
</organism>
<dbReference type="InterPro" id="IPR013098">
    <property type="entry name" value="Ig_I-set"/>
</dbReference>
<keyword evidence="10" id="KW-0067">ATP-binding</keyword>
<keyword evidence="16" id="KW-0325">Glycoprotein</keyword>
<dbReference type="Pfam" id="PF07679">
    <property type="entry name" value="I-set"/>
    <property type="match status" value="2"/>
</dbReference>
<evidence type="ECO:0000256" key="2">
    <source>
        <dbReference type="ARBA" id="ARBA00011902"/>
    </source>
</evidence>
<evidence type="ECO:0000256" key="16">
    <source>
        <dbReference type="ARBA" id="ARBA00023180"/>
    </source>
</evidence>
<evidence type="ECO:0000256" key="14">
    <source>
        <dbReference type="ARBA" id="ARBA00023157"/>
    </source>
</evidence>
<dbReference type="AlphaFoldDB" id="A0AAU9WRB1"/>
<evidence type="ECO:0000256" key="15">
    <source>
        <dbReference type="ARBA" id="ARBA00023170"/>
    </source>
</evidence>
<evidence type="ECO:0000256" key="3">
    <source>
        <dbReference type="ARBA" id="ARBA00022553"/>
    </source>
</evidence>
<dbReference type="FunFam" id="2.60.40.10:FF:000016">
    <property type="entry name" value="Fibroblast growth factor receptor"/>
    <property type="match status" value="1"/>
</dbReference>
<feature type="region of interest" description="Disordered" evidence="18">
    <location>
        <begin position="370"/>
        <end position="390"/>
    </location>
</feature>
<dbReference type="PANTHER" id="PTHR19890">
    <property type="entry name" value="FIBROBLAST GROWTH FACTOR RECEPTOR"/>
    <property type="match status" value="1"/>
</dbReference>
<evidence type="ECO:0000256" key="1">
    <source>
        <dbReference type="ARBA" id="ARBA00004167"/>
    </source>
</evidence>
<evidence type="ECO:0000259" key="21">
    <source>
        <dbReference type="PROSITE" id="PS50835"/>
    </source>
</evidence>
<proteinExistence type="predicted"/>
<keyword evidence="13" id="KW-0829">Tyrosine-protein kinase</keyword>
<dbReference type="InterPro" id="IPR013783">
    <property type="entry name" value="Ig-like_fold"/>
</dbReference>
<keyword evidence="5 19" id="KW-0812">Transmembrane</keyword>
<dbReference type="PANTHER" id="PTHR19890:SF10">
    <property type="entry name" value="FIBROBLAST GROWTH FACTOR RECEPTOR-LIKE 1"/>
    <property type="match status" value="1"/>
</dbReference>
<dbReference type="EC" id="2.7.10.1" evidence="2"/>
<evidence type="ECO:0000256" key="9">
    <source>
        <dbReference type="ARBA" id="ARBA00022777"/>
    </source>
</evidence>
<dbReference type="Proteomes" id="UP001159428">
    <property type="component" value="Unassembled WGS sequence"/>
</dbReference>
<protein>
    <recommendedName>
        <fullName evidence="2">receptor protein-tyrosine kinase</fullName>
        <ecNumber evidence="2">2.7.10.1</ecNumber>
    </recommendedName>
</protein>
<evidence type="ECO:0000256" key="13">
    <source>
        <dbReference type="ARBA" id="ARBA00023137"/>
    </source>
</evidence>
<feature type="transmembrane region" description="Helical" evidence="19">
    <location>
        <begin position="410"/>
        <end position="434"/>
    </location>
</feature>
<dbReference type="FunFam" id="2.60.40.10:FF:000020">
    <property type="entry name" value="Fibroblast growth factor receptor"/>
    <property type="match status" value="1"/>
</dbReference>
<name>A0AAU9WRB1_9CNID</name>
<keyword evidence="23" id="KW-1185">Reference proteome</keyword>
<feature type="domain" description="Ig-like" evidence="21">
    <location>
        <begin position="30"/>
        <end position="112"/>
    </location>
</feature>
<evidence type="ECO:0000313" key="23">
    <source>
        <dbReference type="Proteomes" id="UP001159428"/>
    </source>
</evidence>
<dbReference type="SUPFAM" id="SSF48726">
    <property type="entry name" value="Immunoglobulin"/>
    <property type="match status" value="3"/>
</dbReference>
<evidence type="ECO:0000256" key="12">
    <source>
        <dbReference type="ARBA" id="ARBA00023136"/>
    </source>
</evidence>
<keyword evidence="17" id="KW-0393">Immunoglobulin domain</keyword>
<dbReference type="InterPro" id="IPR003598">
    <property type="entry name" value="Ig_sub2"/>
</dbReference>
<dbReference type="PROSITE" id="PS50835">
    <property type="entry name" value="IG_LIKE"/>
    <property type="match status" value="3"/>
</dbReference>
<comment type="subcellular location">
    <subcellularLocation>
        <location evidence="1">Membrane</location>
        <topology evidence="1">Single-pass membrane protein</topology>
    </subcellularLocation>
</comment>
<feature type="compositionally biased region" description="Polar residues" evidence="18">
    <location>
        <begin position="376"/>
        <end position="390"/>
    </location>
</feature>
<evidence type="ECO:0000256" key="5">
    <source>
        <dbReference type="ARBA" id="ARBA00022692"/>
    </source>
</evidence>
<comment type="caution">
    <text evidence="22">The sequence shown here is derived from an EMBL/GenBank/DDBJ whole genome shotgun (WGS) entry which is preliminary data.</text>
</comment>
<dbReference type="InterPro" id="IPR036179">
    <property type="entry name" value="Ig-like_dom_sf"/>
</dbReference>
<keyword evidence="15" id="KW-0675">Receptor</keyword>
<feature type="chain" id="PRO_5043706732" description="receptor protein-tyrosine kinase" evidence="20">
    <location>
        <begin position="27"/>
        <end position="483"/>
    </location>
</feature>
<evidence type="ECO:0000256" key="7">
    <source>
        <dbReference type="ARBA" id="ARBA00022737"/>
    </source>
</evidence>
<feature type="signal peptide" evidence="20">
    <location>
        <begin position="1"/>
        <end position="26"/>
    </location>
</feature>
<accession>A0AAU9WRB1</accession>
<dbReference type="GO" id="GO:0016020">
    <property type="term" value="C:membrane"/>
    <property type="evidence" value="ECO:0007669"/>
    <property type="project" value="UniProtKB-SubCell"/>
</dbReference>
<sequence length="483" mass="53911">MILSALLFKAILVAVLSFLDNWHADACSVPYIREKKRNEIKVIEVTSGKDVKLTCQIRTVGQTSKPRYYWLKDNQTLIPSNHQRLRLKPYRSLKIKRAKKEDTGFYTCVAVNECGKNPFTMHLVVGSPTLNPNKTTVGAAPRFTVSQNKMRRNLLQVPVGNSVKLDCSADGNPRPTVKWYKDGNLFKERRSGHKLSLSPWTTWLSLKDLVPSDTGSYMCNVSNSYGWINHTYKLDVHERANAEPVVLPMENVTVYRGENASLTCKAFSDSMPHFQWLRWFPVRSNGSANSSVKGSIESPHYEIVNKEDRYQRVVVPPSGSKMFDFHGVKLTLLNVTKRDEGKFTCIVGNAVGYAVEHAYIVVQNIDKAKPNEAQRTESTTDGSTVNLTSISSESEAVTQTSMGWTDRIRYPAAVIAVSVGVVVMLIIASGLCYWQAKKGRASSSATMKGRHNIDSLQAKHVVQSNEYVIVPDLKGLGNDFGTN</sequence>
<evidence type="ECO:0000313" key="22">
    <source>
        <dbReference type="EMBL" id="CAH3123343.1"/>
    </source>
</evidence>
<keyword evidence="3" id="KW-0597">Phosphoprotein</keyword>
<dbReference type="InterPro" id="IPR052615">
    <property type="entry name" value="FGFRL"/>
</dbReference>
<evidence type="ECO:0000256" key="17">
    <source>
        <dbReference type="ARBA" id="ARBA00023319"/>
    </source>
</evidence>
<keyword evidence="7" id="KW-0677">Repeat</keyword>
<keyword evidence="9" id="KW-0418">Kinase</keyword>
<evidence type="ECO:0000256" key="4">
    <source>
        <dbReference type="ARBA" id="ARBA00022679"/>
    </source>
</evidence>
<evidence type="ECO:0000256" key="10">
    <source>
        <dbReference type="ARBA" id="ARBA00022840"/>
    </source>
</evidence>
<dbReference type="SMART" id="SM00409">
    <property type="entry name" value="IG"/>
    <property type="match status" value="3"/>
</dbReference>
<evidence type="ECO:0000256" key="18">
    <source>
        <dbReference type="SAM" id="MobiDB-lite"/>
    </source>
</evidence>
<dbReference type="Gene3D" id="2.60.40.10">
    <property type="entry name" value="Immunoglobulins"/>
    <property type="match status" value="3"/>
</dbReference>
<evidence type="ECO:0000256" key="11">
    <source>
        <dbReference type="ARBA" id="ARBA00022989"/>
    </source>
</evidence>
<dbReference type="InterPro" id="IPR007110">
    <property type="entry name" value="Ig-like_dom"/>
</dbReference>
<feature type="domain" description="Ig-like" evidence="21">
    <location>
        <begin position="141"/>
        <end position="235"/>
    </location>
</feature>
<keyword evidence="12 19" id="KW-0472">Membrane</keyword>
<reference evidence="22 23" key="1">
    <citation type="submission" date="2022-05" db="EMBL/GenBank/DDBJ databases">
        <authorList>
            <consortium name="Genoscope - CEA"/>
            <person name="William W."/>
        </authorList>
    </citation>
    <scope>NUCLEOTIDE SEQUENCE [LARGE SCALE GENOMIC DNA]</scope>
</reference>
<keyword evidence="8" id="KW-0547">Nucleotide-binding</keyword>
<keyword evidence="14" id="KW-1015">Disulfide bond</keyword>
<dbReference type="EMBL" id="CALNXJ010000019">
    <property type="protein sequence ID" value="CAH3123343.1"/>
    <property type="molecule type" value="Genomic_DNA"/>
</dbReference>
<dbReference type="SMART" id="SM00408">
    <property type="entry name" value="IGc2"/>
    <property type="match status" value="3"/>
</dbReference>
<dbReference type="Pfam" id="PF13927">
    <property type="entry name" value="Ig_3"/>
    <property type="match status" value="1"/>
</dbReference>
<gene>
    <name evidence="22" type="ORF">PMEA_00009586</name>
</gene>
<evidence type="ECO:0000256" key="19">
    <source>
        <dbReference type="SAM" id="Phobius"/>
    </source>
</evidence>
<evidence type="ECO:0000256" key="8">
    <source>
        <dbReference type="ARBA" id="ARBA00022741"/>
    </source>
</evidence>